<evidence type="ECO:0000313" key="2">
    <source>
        <dbReference type="Proteomes" id="UP000067444"/>
    </source>
</evidence>
<dbReference type="Proteomes" id="UP000067444">
    <property type="component" value="Chromosome"/>
</dbReference>
<gene>
    <name evidence="1" type="ORF">OSB_20130</name>
</gene>
<dbReference type="EMBL" id="CP012160">
    <property type="protein sequence ID" value="AKS46552.1"/>
    <property type="molecule type" value="Genomic_DNA"/>
</dbReference>
<accession>A0A0K0Y6S4</accession>
<protein>
    <submittedName>
        <fullName evidence="1">Uncharacterized protein</fullName>
    </submittedName>
</protein>
<proteinExistence type="predicted"/>
<reference evidence="1 2" key="1">
    <citation type="journal article" date="2015" name="Genome Announc.">
        <title>Closed Genome Sequence of Octadecabacter temperatus SB1, the First Mesophilic Species of the Genus Octadecabacter.</title>
        <authorList>
            <person name="Voget S."/>
            <person name="Billerbeck S."/>
            <person name="Simon M."/>
            <person name="Daniel R."/>
        </authorList>
    </citation>
    <scope>NUCLEOTIDE SEQUENCE [LARGE SCALE GENOMIC DNA]</scope>
    <source>
        <strain evidence="1 2">SB1</strain>
    </source>
</reference>
<dbReference type="STRING" id="1458307.OSB_20130"/>
<keyword evidence="2" id="KW-1185">Reference proteome</keyword>
<dbReference type="RefSeq" id="WP_049834849.1">
    <property type="nucleotide sequence ID" value="NZ_CP012160.1"/>
</dbReference>
<dbReference type="PATRIC" id="fig|1458307.3.peg.2028"/>
<name>A0A0K0Y6S4_9RHOB</name>
<dbReference type="KEGG" id="otm:OSB_20130"/>
<dbReference type="AlphaFoldDB" id="A0A0K0Y6S4"/>
<dbReference type="OrthoDB" id="7840273at2"/>
<evidence type="ECO:0000313" key="1">
    <source>
        <dbReference type="EMBL" id="AKS46552.1"/>
    </source>
</evidence>
<organism evidence="1 2">
    <name type="scientific">Octadecabacter temperatus</name>
    <dbReference type="NCBI Taxonomy" id="1458307"/>
    <lineage>
        <taxon>Bacteria</taxon>
        <taxon>Pseudomonadati</taxon>
        <taxon>Pseudomonadota</taxon>
        <taxon>Alphaproteobacteria</taxon>
        <taxon>Rhodobacterales</taxon>
        <taxon>Roseobacteraceae</taxon>
        <taxon>Octadecabacter</taxon>
    </lineage>
</organism>
<sequence length="312" mass="34809">MKDLATAFDYNLNNLDRSEWTVQLETVADEFGHVESVGPNHTAVLIDAGRTLLVTFETVATVRKNNDDSAPLGWSFVQSHGWSSLTLLAEAGPDWFRHPAVFGYFDRMIDDGFFDDFDQILFYGSGAAGYAAAAYSVAAPDARVLAIQPQATLDPSLARWDQRYIEARRLDFKTRFGYAPMMVETAETVSIIHDPSIIEDAMHASLFPGENTTHLSCPYLGPNADRALNAMDVLPEIIELAMENELNQATFATLWRARQSYGPYLRTIMHRLDADEEHESLLMRLCRHMDAVGGRPAFSKKLAELEARGVSV</sequence>